<protein>
    <recommendedName>
        <fullName evidence="3">Fibronectin type-III domain-containing protein</fullName>
    </recommendedName>
</protein>
<dbReference type="InterPro" id="IPR036116">
    <property type="entry name" value="FN3_sf"/>
</dbReference>
<evidence type="ECO:0000256" key="1">
    <source>
        <dbReference type="SAM" id="Phobius"/>
    </source>
</evidence>
<dbReference type="PROSITE" id="PS50853">
    <property type="entry name" value="FN3"/>
    <property type="match status" value="1"/>
</dbReference>
<organism evidence="4 5">
    <name type="scientific">Hemibagrus wyckioides</name>
    <dbReference type="NCBI Taxonomy" id="337641"/>
    <lineage>
        <taxon>Eukaryota</taxon>
        <taxon>Metazoa</taxon>
        <taxon>Chordata</taxon>
        <taxon>Craniata</taxon>
        <taxon>Vertebrata</taxon>
        <taxon>Euteleostomi</taxon>
        <taxon>Actinopterygii</taxon>
        <taxon>Neopterygii</taxon>
        <taxon>Teleostei</taxon>
        <taxon>Ostariophysi</taxon>
        <taxon>Siluriformes</taxon>
        <taxon>Bagridae</taxon>
        <taxon>Hemibagrus</taxon>
    </lineage>
</organism>
<dbReference type="InterPro" id="IPR003961">
    <property type="entry name" value="FN3_dom"/>
</dbReference>
<dbReference type="GO" id="GO:0004896">
    <property type="term" value="F:cytokine receptor activity"/>
    <property type="evidence" value="ECO:0007669"/>
    <property type="project" value="TreeGrafter"/>
</dbReference>
<sequence>MPQHLDLQFRLLLIMAVTVLASLPAPHQVEMIAEDANYMLQWYCNYTHLEIPVTFTAEYTYYRERNDEGSYKRVCEGSRECRCDFTHCGLPFSASFQIRVRAEAGHQRSEWATERFSPDLDVKLMSPRVNMMADKDVLTLTISELVLTDTMKLQYSVQYWEKLKPEEKHTEIHASPHVPLSSLKSCTEYCVQISVFSPYNQQSNYSSPQCESTTGCPFAWLGILFIIPLFGAFIYYKCSRRSSVYTAPDSMLDFPPAPSLLEVQEECWTVAHVVTPAIESTHTVKDEQEQKHIEEPQVPESIHQWSHVSVLDSGFSSGLET</sequence>
<dbReference type="PANTHER" id="PTHR20859:SF85">
    <property type="entry name" value="INTERFERON ALPHA_BETA RECEPTOR 1 ISOFORM X1"/>
    <property type="match status" value="1"/>
</dbReference>
<dbReference type="PANTHER" id="PTHR20859">
    <property type="entry name" value="INTERFERON/INTERLEUKIN RECEPTOR"/>
    <property type="match status" value="1"/>
</dbReference>
<feature type="signal peptide" evidence="2">
    <location>
        <begin position="1"/>
        <end position="21"/>
    </location>
</feature>
<gene>
    <name evidence="4" type="ORF">KOW79_005496</name>
</gene>
<dbReference type="AlphaFoldDB" id="A0A9D3NZM3"/>
<dbReference type="GO" id="GO:0005886">
    <property type="term" value="C:plasma membrane"/>
    <property type="evidence" value="ECO:0007669"/>
    <property type="project" value="TreeGrafter"/>
</dbReference>
<name>A0A9D3NZM3_9TELE</name>
<dbReference type="Pfam" id="PF01108">
    <property type="entry name" value="Tissue_fac"/>
    <property type="match status" value="1"/>
</dbReference>
<keyword evidence="2" id="KW-0732">Signal</keyword>
<feature type="transmembrane region" description="Helical" evidence="1">
    <location>
        <begin position="218"/>
        <end position="236"/>
    </location>
</feature>
<evidence type="ECO:0000256" key="2">
    <source>
        <dbReference type="SAM" id="SignalP"/>
    </source>
</evidence>
<keyword evidence="1" id="KW-0812">Transmembrane</keyword>
<dbReference type="InterPro" id="IPR013783">
    <property type="entry name" value="Ig-like_fold"/>
</dbReference>
<keyword evidence="5" id="KW-1185">Reference proteome</keyword>
<evidence type="ECO:0000313" key="4">
    <source>
        <dbReference type="EMBL" id="KAG7331527.1"/>
    </source>
</evidence>
<evidence type="ECO:0000313" key="5">
    <source>
        <dbReference type="Proteomes" id="UP000824219"/>
    </source>
</evidence>
<dbReference type="Gene3D" id="2.60.40.10">
    <property type="entry name" value="Immunoglobulins"/>
    <property type="match status" value="2"/>
</dbReference>
<dbReference type="SUPFAM" id="SSF49265">
    <property type="entry name" value="Fibronectin type III"/>
    <property type="match status" value="2"/>
</dbReference>
<dbReference type="InterPro" id="IPR050650">
    <property type="entry name" value="Type-II_Cytokine-TF_Rcpt"/>
</dbReference>
<comment type="caution">
    <text evidence="4">The sequence shown here is derived from an EMBL/GenBank/DDBJ whole genome shotgun (WGS) entry which is preliminary data.</text>
</comment>
<dbReference type="InterPro" id="IPR015373">
    <property type="entry name" value="Interferon/interleukin_rcp_dom"/>
</dbReference>
<keyword evidence="1" id="KW-1133">Transmembrane helix</keyword>
<keyword evidence="1" id="KW-0472">Membrane</keyword>
<proteinExistence type="predicted"/>
<accession>A0A9D3NZM3</accession>
<evidence type="ECO:0000259" key="3">
    <source>
        <dbReference type="PROSITE" id="PS50853"/>
    </source>
</evidence>
<dbReference type="EMBL" id="JAHKSW010000006">
    <property type="protein sequence ID" value="KAG7331527.1"/>
    <property type="molecule type" value="Genomic_DNA"/>
</dbReference>
<reference evidence="4 5" key="1">
    <citation type="submission" date="2021-06" db="EMBL/GenBank/DDBJ databases">
        <title>Chromosome-level genome assembly of the red-tail catfish (Hemibagrus wyckioides).</title>
        <authorList>
            <person name="Shao F."/>
        </authorList>
    </citation>
    <scope>NUCLEOTIDE SEQUENCE [LARGE SCALE GENOMIC DNA]</scope>
    <source>
        <strain evidence="4">EC202008001</strain>
        <tissue evidence="4">Blood</tissue>
    </source>
</reference>
<dbReference type="OrthoDB" id="9944680at2759"/>
<dbReference type="Proteomes" id="UP000824219">
    <property type="component" value="Linkage Group LG06"/>
</dbReference>
<dbReference type="Pfam" id="PF09294">
    <property type="entry name" value="Interfer-bind"/>
    <property type="match status" value="1"/>
</dbReference>
<feature type="domain" description="Fibronectin type-III" evidence="3">
    <location>
        <begin position="123"/>
        <end position="217"/>
    </location>
</feature>
<feature type="chain" id="PRO_5039149645" description="Fibronectin type-III domain-containing protein" evidence="2">
    <location>
        <begin position="22"/>
        <end position="321"/>
    </location>
</feature>